<evidence type="ECO:0000313" key="1">
    <source>
        <dbReference type="EMBL" id="VFP82904.1"/>
    </source>
</evidence>
<accession>A0A451D9N6</accession>
<dbReference type="GO" id="GO:0005840">
    <property type="term" value="C:ribosome"/>
    <property type="evidence" value="ECO:0007669"/>
    <property type="project" value="TreeGrafter"/>
</dbReference>
<dbReference type="PIRSF" id="PIRSF005276">
    <property type="entry name" value="SspB"/>
    <property type="match status" value="1"/>
</dbReference>
<dbReference type="Gene3D" id="2.30.30.220">
    <property type="entry name" value="SspB-like"/>
    <property type="match status" value="1"/>
</dbReference>
<dbReference type="SUPFAM" id="SSF101738">
    <property type="entry name" value="SspB-like"/>
    <property type="match status" value="1"/>
</dbReference>
<dbReference type="GO" id="GO:0045732">
    <property type="term" value="P:positive regulation of protein catabolic process"/>
    <property type="evidence" value="ECO:0007669"/>
    <property type="project" value="TreeGrafter"/>
</dbReference>
<evidence type="ECO:0000313" key="2">
    <source>
        <dbReference type="Proteomes" id="UP000294368"/>
    </source>
</evidence>
<dbReference type="Proteomes" id="UP000294368">
    <property type="component" value="Chromosome"/>
</dbReference>
<dbReference type="PANTHER" id="PTHR37486">
    <property type="entry name" value="STRINGENT STARVATION PROTEIN B"/>
    <property type="match status" value="1"/>
</dbReference>
<dbReference type="Pfam" id="PF04386">
    <property type="entry name" value="SspB"/>
    <property type="match status" value="1"/>
</dbReference>
<dbReference type="GO" id="GO:0005829">
    <property type="term" value="C:cytosol"/>
    <property type="evidence" value="ECO:0007669"/>
    <property type="project" value="TreeGrafter"/>
</dbReference>
<organism evidence="1 2">
    <name type="scientific">Candidatus Erwinia haradaeae</name>
    <dbReference type="NCBI Taxonomy" id="1922217"/>
    <lineage>
        <taxon>Bacteria</taxon>
        <taxon>Pseudomonadati</taxon>
        <taxon>Pseudomonadota</taxon>
        <taxon>Gammaproteobacteria</taxon>
        <taxon>Enterobacterales</taxon>
        <taxon>Erwiniaceae</taxon>
        <taxon>Erwinia</taxon>
    </lineage>
</organism>
<reference evidence="1 2" key="1">
    <citation type="submission" date="2019-02" db="EMBL/GenBank/DDBJ databases">
        <authorList>
            <person name="Manzano-Marin A."/>
            <person name="Manzano-Marin A."/>
        </authorList>
    </citation>
    <scope>NUCLEOTIDE SEQUENCE [LARGE SCALE GENOMIC DNA]</scope>
    <source>
        <strain evidence="1 2">ErCikochiana</strain>
    </source>
</reference>
<dbReference type="AlphaFoldDB" id="A0A451D9N6"/>
<dbReference type="PANTHER" id="PTHR37486:SF1">
    <property type="entry name" value="STRINGENT STARVATION PROTEIN B"/>
    <property type="match status" value="1"/>
</dbReference>
<proteinExistence type="predicted"/>
<dbReference type="InterPro" id="IPR036760">
    <property type="entry name" value="SspB-like_sf"/>
</dbReference>
<dbReference type="NCBIfam" id="NF008769">
    <property type="entry name" value="PRK11798.2-5"/>
    <property type="match status" value="1"/>
</dbReference>
<dbReference type="EMBL" id="LR217715">
    <property type="protein sequence ID" value="VFP82904.1"/>
    <property type="molecule type" value="Genomic_DNA"/>
</dbReference>
<gene>
    <name evidence="1" type="primary">sspB</name>
    <name evidence="1" type="ORF">ERCIKOCA2762_144</name>
</gene>
<name>A0A451D9N6_9GAMM</name>
<protein>
    <submittedName>
        <fullName evidence="1">Stringent starvation protein B</fullName>
    </submittedName>
</protein>
<sequence length="170" mass="19515">MIEIQLTDRRPYIIRALYEWMIDNHLTPHLVINIDIPAVVVPIEYARNGQIILNIAPNAVENIDFKNEKISFSARFKGLLKNITAPPSSVIAIFARENSEGIIFENKIENNNINSSPLLHTYQTPVKNTMILSVIKKDDSDQNKKEEAFLEKKDEPRLVKKNQLPNLRLV</sequence>
<dbReference type="InterPro" id="IPR007481">
    <property type="entry name" value="SspB"/>
</dbReference>